<dbReference type="Gene3D" id="2.60.120.10">
    <property type="entry name" value="Jelly Rolls"/>
    <property type="match status" value="2"/>
</dbReference>
<dbReference type="CDD" id="cd24068">
    <property type="entry name" value="ASKHA_NBD_ROK_FnNanK-like"/>
    <property type="match status" value="1"/>
</dbReference>
<dbReference type="SUPFAM" id="SSF53067">
    <property type="entry name" value="Actin-like ATPase domain"/>
    <property type="match status" value="1"/>
</dbReference>
<dbReference type="InterPro" id="IPR046457">
    <property type="entry name" value="PMI_typeI_cat"/>
</dbReference>
<dbReference type="EMBL" id="JADIMX010000010">
    <property type="protein sequence ID" value="MBO8433792.1"/>
    <property type="molecule type" value="Genomic_DNA"/>
</dbReference>
<proteinExistence type="inferred from homology"/>
<dbReference type="PANTHER" id="PTHR18964">
    <property type="entry name" value="ROK (REPRESSOR, ORF, KINASE) FAMILY"/>
    <property type="match status" value="1"/>
</dbReference>
<dbReference type="Pfam" id="PF00480">
    <property type="entry name" value="ROK"/>
    <property type="match status" value="1"/>
</dbReference>
<dbReference type="InterPro" id="IPR016305">
    <property type="entry name" value="Mannose-6-P_Isomerase"/>
</dbReference>
<dbReference type="GO" id="GO:0009298">
    <property type="term" value="P:GDP-mannose biosynthetic process"/>
    <property type="evidence" value="ECO:0007669"/>
    <property type="project" value="InterPro"/>
</dbReference>
<dbReference type="InterPro" id="IPR043129">
    <property type="entry name" value="ATPase_NBD"/>
</dbReference>
<dbReference type="PANTHER" id="PTHR18964:SF149">
    <property type="entry name" value="BIFUNCTIONAL UDP-N-ACETYLGLUCOSAMINE 2-EPIMERASE_N-ACETYLMANNOSAMINE KINASE"/>
    <property type="match status" value="1"/>
</dbReference>
<evidence type="ECO:0000259" key="4">
    <source>
        <dbReference type="Pfam" id="PF20511"/>
    </source>
</evidence>
<reference evidence="6" key="2">
    <citation type="journal article" date="2021" name="PeerJ">
        <title>Extensive microbial diversity within the chicken gut microbiome revealed by metagenomics and culture.</title>
        <authorList>
            <person name="Gilroy R."/>
            <person name="Ravi A."/>
            <person name="Getino M."/>
            <person name="Pursley I."/>
            <person name="Horton D.L."/>
            <person name="Alikhan N.F."/>
            <person name="Baker D."/>
            <person name="Gharbi K."/>
            <person name="Hall N."/>
            <person name="Watson M."/>
            <person name="Adriaenssens E.M."/>
            <person name="Foster-Nyarko E."/>
            <person name="Jarju S."/>
            <person name="Secka A."/>
            <person name="Antonio M."/>
            <person name="Oren A."/>
            <person name="Chaudhuri R.R."/>
            <person name="La Ragione R."/>
            <person name="Hildebrand F."/>
            <person name="Pallen M.J."/>
        </authorList>
    </citation>
    <scope>NUCLEOTIDE SEQUENCE</scope>
    <source>
        <strain evidence="6">F6-4510</strain>
    </source>
</reference>
<organism evidence="6 7">
    <name type="scientific">Candidatus Fimicola merdigallinarum</name>
    <dbReference type="NCBI Taxonomy" id="2840819"/>
    <lineage>
        <taxon>Bacteria</taxon>
        <taxon>Bacillati</taxon>
        <taxon>Bacillota</taxon>
        <taxon>Clostridia</taxon>
        <taxon>Lachnospirales</taxon>
        <taxon>Lachnospiraceae</taxon>
        <taxon>Lachnospiraceae incertae sedis</taxon>
        <taxon>Candidatus Fimicola</taxon>
    </lineage>
</organism>
<evidence type="ECO:0000256" key="2">
    <source>
        <dbReference type="ARBA" id="ARBA00029741"/>
    </source>
</evidence>
<dbReference type="CDD" id="cd07010">
    <property type="entry name" value="cupin_PMI_type_I_N_bac"/>
    <property type="match status" value="1"/>
</dbReference>
<evidence type="ECO:0000313" key="6">
    <source>
        <dbReference type="EMBL" id="MBO8433792.1"/>
    </source>
</evidence>
<dbReference type="InterPro" id="IPR049071">
    <property type="entry name" value="MPI_cupin_dom"/>
</dbReference>
<evidence type="ECO:0000256" key="1">
    <source>
        <dbReference type="ARBA" id="ARBA00006479"/>
    </source>
</evidence>
<dbReference type="Pfam" id="PF21621">
    <property type="entry name" value="MPI_cupin_dom"/>
    <property type="match status" value="1"/>
</dbReference>
<reference evidence="6" key="1">
    <citation type="submission" date="2020-10" db="EMBL/GenBank/DDBJ databases">
        <authorList>
            <person name="Gilroy R."/>
        </authorList>
    </citation>
    <scope>NUCLEOTIDE SEQUENCE</scope>
    <source>
        <strain evidence="6">F6-4510</strain>
    </source>
</reference>
<dbReference type="Proteomes" id="UP000823611">
    <property type="component" value="Unassembled WGS sequence"/>
</dbReference>
<dbReference type="Pfam" id="PF20511">
    <property type="entry name" value="PMI_typeI_cat"/>
    <property type="match status" value="1"/>
</dbReference>
<sequence length="629" mass="69177">MEILKLKPACKDYLWGGDKLKTLYNKKCDTDILAETWELSCHKDGNSTIVNGEYEGKTLSYYIEKEGKKVLGENCKRFDDFPILIKFIDAKEPLSVQVHPDDKYALENEGQYGKTEMWYVIDCDDDSFLYYGFKKSLSKEDFENHIKNGTLEDVLNKVKVKKGDVFFIEAKTIHAIGKGITIAEIQQNSNVTYRVYDYNRVGADGKKRDLHINKAIDVTNLDFTGKNYNFGNHMVSCDIFDVDEVDINEEVFTSIADEKSFHSIIVIDGCGKVQYGDKYIDIEKGESIFIPSGLGEYTVSGKLKVLKTVIPEKMEYTVGVDIGGTDIKIGILDKYSNIVAKGICPTEAKKGAETVVKNIINAINTILDEKSIKKEDCKYIGIGCPGTIDAKNGIVVYSNNLKWENVHLKKEIEKATGLDVYISNDANCAALGEVKAGFSGKYKNAVVITLGTGVGGGIVLDGKIFEGGTGGAEIGHTLLERNGEVCTCGRKGCLEAYASATALIRQAKEKASKNKSSKLYELCNGDIDNMNGKIPFDACKMNDEVAIEVIDKYTDYLSEGIADMINIFRPEAIILSGGISKQGDYLTDILKKKVVPKVFGGANSYIPEIECAVLQNDAGVVGAGNLRAE</sequence>
<feature type="domain" description="Mannose-6-phosphate isomerase cupin" evidence="5">
    <location>
        <begin position="234"/>
        <end position="306"/>
    </location>
</feature>
<dbReference type="GO" id="GO:0004476">
    <property type="term" value="F:mannose-6-phosphate isomerase activity"/>
    <property type="evidence" value="ECO:0007669"/>
    <property type="project" value="InterPro"/>
</dbReference>
<dbReference type="PRINTS" id="PR00714">
    <property type="entry name" value="MAN6PISMRASE"/>
</dbReference>
<name>A0A9D9H3F8_9FIRM</name>
<evidence type="ECO:0000313" key="7">
    <source>
        <dbReference type="Proteomes" id="UP000823611"/>
    </source>
</evidence>
<dbReference type="InterPro" id="IPR011051">
    <property type="entry name" value="RmlC_Cupin_sf"/>
</dbReference>
<dbReference type="InterPro" id="IPR000600">
    <property type="entry name" value="ROK"/>
</dbReference>
<accession>A0A9D9H3F8</accession>
<dbReference type="SUPFAM" id="SSF51182">
    <property type="entry name" value="RmlC-like cupins"/>
    <property type="match status" value="1"/>
</dbReference>
<comment type="caution">
    <text evidence="6">The sequence shown here is derived from an EMBL/GenBank/DDBJ whole genome shotgun (WGS) entry which is preliminary data.</text>
</comment>
<dbReference type="InterPro" id="IPR014710">
    <property type="entry name" value="RmlC-like_jellyroll"/>
</dbReference>
<dbReference type="AlphaFoldDB" id="A0A9D9H3F8"/>
<dbReference type="InterPro" id="IPR049874">
    <property type="entry name" value="ROK_cs"/>
</dbReference>
<gene>
    <name evidence="6" type="ORF">IAC55_00535</name>
</gene>
<dbReference type="Gene3D" id="3.30.420.40">
    <property type="match status" value="2"/>
</dbReference>
<dbReference type="PROSITE" id="PS01125">
    <property type="entry name" value="ROK"/>
    <property type="match status" value="1"/>
</dbReference>
<dbReference type="GO" id="GO:0008270">
    <property type="term" value="F:zinc ion binding"/>
    <property type="evidence" value="ECO:0007669"/>
    <property type="project" value="InterPro"/>
</dbReference>
<comment type="similarity">
    <text evidence="1">Belongs to the ROK (NagC/XylR) family.</text>
</comment>
<protein>
    <recommendedName>
        <fullName evidence="2">Phosphohexomutase</fullName>
    </recommendedName>
    <alternativeName>
        <fullName evidence="3">Phosphomannose isomerase</fullName>
    </alternativeName>
</protein>
<evidence type="ECO:0000259" key="5">
    <source>
        <dbReference type="Pfam" id="PF21621"/>
    </source>
</evidence>
<feature type="domain" description="Phosphomannose isomerase type I catalytic" evidence="4">
    <location>
        <begin position="3"/>
        <end position="105"/>
    </location>
</feature>
<evidence type="ECO:0000256" key="3">
    <source>
        <dbReference type="ARBA" id="ARBA00030762"/>
    </source>
</evidence>